<dbReference type="EMBL" id="LR134182">
    <property type="protein sequence ID" value="VEB42163.1"/>
    <property type="molecule type" value="Genomic_DNA"/>
</dbReference>
<organism evidence="1 2">
    <name type="scientific">Chromobacterium violaceum</name>
    <dbReference type="NCBI Taxonomy" id="536"/>
    <lineage>
        <taxon>Bacteria</taxon>
        <taxon>Pseudomonadati</taxon>
        <taxon>Pseudomonadota</taxon>
        <taxon>Betaproteobacteria</taxon>
        <taxon>Neisseriales</taxon>
        <taxon>Chromobacteriaceae</taxon>
        <taxon>Chromobacterium</taxon>
    </lineage>
</organism>
<evidence type="ECO:0000313" key="2">
    <source>
        <dbReference type="Proteomes" id="UP000275777"/>
    </source>
</evidence>
<reference evidence="1 2" key="1">
    <citation type="submission" date="2018-12" db="EMBL/GenBank/DDBJ databases">
        <authorList>
            <consortium name="Pathogen Informatics"/>
        </authorList>
    </citation>
    <scope>NUCLEOTIDE SEQUENCE [LARGE SCALE GENOMIC DNA]</scope>
    <source>
        <strain evidence="1 2">NCTC9695</strain>
    </source>
</reference>
<dbReference type="AlphaFoldDB" id="A0A3S4LH38"/>
<proteinExistence type="predicted"/>
<dbReference type="SUPFAM" id="SSF52540">
    <property type="entry name" value="P-loop containing nucleoside triphosphate hydrolases"/>
    <property type="match status" value="1"/>
</dbReference>
<dbReference type="InterPro" id="IPR027417">
    <property type="entry name" value="P-loop_NTPase"/>
</dbReference>
<gene>
    <name evidence="1" type="ORF">NCTC9695_02606</name>
</gene>
<evidence type="ECO:0000313" key="1">
    <source>
        <dbReference type="EMBL" id="VEB42163.1"/>
    </source>
</evidence>
<protein>
    <submittedName>
        <fullName evidence="1">Uncharacterized component of phosphonate metabolism</fullName>
    </submittedName>
</protein>
<sequence length="33" mass="3555">MADKTGTLWYVMGPSGAGKDSLLAYARQRLPAE</sequence>
<name>A0A3S4LH38_CHRVL</name>
<dbReference type="Proteomes" id="UP000275777">
    <property type="component" value="Chromosome"/>
</dbReference>
<accession>A0A3S4LH38</accession>